<gene>
    <name evidence="1" type="ORF">BYL167_LOCUS32751</name>
    <name evidence="2" type="ORF">GIL414_LOCUS50486</name>
</gene>
<dbReference type="Proteomes" id="UP000681720">
    <property type="component" value="Unassembled WGS sequence"/>
</dbReference>
<evidence type="ECO:0000313" key="3">
    <source>
        <dbReference type="Proteomes" id="UP000681720"/>
    </source>
</evidence>
<dbReference type="EMBL" id="CAJOBJ010168381">
    <property type="protein sequence ID" value="CAF4873211.1"/>
    <property type="molecule type" value="Genomic_DNA"/>
</dbReference>
<evidence type="ECO:0000313" key="2">
    <source>
        <dbReference type="EMBL" id="CAF4873211.1"/>
    </source>
</evidence>
<organism evidence="2 3">
    <name type="scientific">Rotaria magnacalcarata</name>
    <dbReference type="NCBI Taxonomy" id="392030"/>
    <lineage>
        <taxon>Eukaryota</taxon>
        <taxon>Metazoa</taxon>
        <taxon>Spiralia</taxon>
        <taxon>Gnathifera</taxon>
        <taxon>Rotifera</taxon>
        <taxon>Eurotatoria</taxon>
        <taxon>Bdelloidea</taxon>
        <taxon>Philodinida</taxon>
        <taxon>Philodinidae</taxon>
        <taxon>Rotaria</taxon>
    </lineage>
</organism>
<name>A0A8S3C1G0_9BILA</name>
<reference evidence="2" key="1">
    <citation type="submission" date="2021-02" db="EMBL/GenBank/DDBJ databases">
        <authorList>
            <person name="Nowell W R."/>
        </authorList>
    </citation>
    <scope>NUCLEOTIDE SEQUENCE</scope>
</reference>
<accession>A0A8S3C1G0</accession>
<comment type="caution">
    <text evidence="2">The sequence shown here is derived from an EMBL/GenBank/DDBJ whole genome shotgun (WGS) entry which is preliminary data.</text>
</comment>
<dbReference type="EMBL" id="CAJOBH010061596">
    <property type="protein sequence ID" value="CAF4427742.1"/>
    <property type="molecule type" value="Genomic_DNA"/>
</dbReference>
<feature type="non-terminal residue" evidence="2">
    <location>
        <position position="1"/>
    </location>
</feature>
<sequence length="30" mass="3116">FDVVDEVDAASGVAFDDAKNGSWLISSTIS</sequence>
<evidence type="ECO:0000313" key="1">
    <source>
        <dbReference type="EMBL" id="CAF4427742.1"/>
    </source>
</evidence>
<protein>
    <submittedName>
        <fullName evidence="2">Uncharacterized protein</fullName>
    </submittedName>
</protein>
<proteinExistence type="predicted"/>
<dbReference type="AlphaFoldDB" id="A0A8S3C1G0"/>
<dbReference type="Proteomes" id="UP000681967">
    <property type="component" value="Unassembled WGS sequence"/>
</dbReference>